<dbReference type="EC" id="3.1.2.20" evidence="5"/>
<gene>
    <name evidence="11" type="primary">tesB</name>
    <name evidence="11" type="ORF">GCM10025791_14950</name>
</gene>
<dbReference type="CDD" id="cd03445">
    <property type="entry name" value="Thioesterase_II_repeat2"/>
    <property type="match status" value="1"/>
</dbReference>
<dbReference type="CDD" id="cd03444">
    <property type="entry name" value="Thioesterase_II_repeat1"/>
    <property type="match status" value="1"/>
</dbReference>
<evidence type="ECO:0000256" key="2">
    <source>
        <dbReference type="ARBA" id="ARBA00011881"/>
    </source>
</evidence>
<dbReference type="InterPro" id="IPR003703">
    <property type="entry name" value="Acyl_CoA_thio"/>
</dbReference>
<dbReference type="InterPro" id="IPR025652">
    <property type="entry name" value="TesB_C"/>
</dbReference>
<feature type="domain" description="Acyl-CoA thioesterase-like N-terminal HotDog" evidence="10">
    <location>
        <begin position="27"/>
        <end position="109"/>
    </location>
</feature>
<accession>A0AAV3U1R0</accession>
<organism evidence="11 12">
    <name type="scientific">Halioxenophilus aromaticivorans</name>
    <dbReference type="NCBI Taxonomy" id="1306992"/>
    <lineage>
        <taxon>Bacteria</taxon>
        <taxon>Pseudomonadati</taxon>
        <taxon>Pseudomonadota</taxon>
        <taxon>Gammaproteobacteria</taxon>
        <taxon>Alteromonadales</taxon>
        <taxon>Alteromonadaceae</taxon>
        <taxon>Halioxenophilus</taxon>
    </lineage>
</organism>
<dbReference type="Gene3D" id="2.40.160.210">
    <property type="entry name" value="Acyl-CoA thioesterase, double hotdog domain"/>
    <property type="match status" value="1"/>
</dbReference>
<dbReference type="Pfam" id="PF13622">
    <property type="entry name" value="4HBT_3"/>
    <property type="match status" value="1"/>
</dbReference>
<evidence type="ECO:0000259" key="10">
    <source>
        <dbReference type="Pfam" id="PF13622"/>
    </source>
</evidence>
<comment type="subunit">
    <text evidence="2">Homotetramer.</text>
</comment>
<dbReference type="GO" id="GO:0005829">
    <property type="term" value="C:cytosol"/>
    <property type="evidence" value="ECO:0007669"/>
    <property type="project" value="TreeGrafter"/>
</dbReference>
<keyword evidence="3" id="KW-0378">Hydrolase</keyword>
<evidence type="ECO:0000256" key="1">
    <source>
        <dbReference type="ARBA" id="ARBA00006538"/>
    </source>
</evidence>
<dbReference type="PANTHER" id="PTHR11066">
    <property type="entry name" value="ACYL-COA THIOESTERASE"/>
    <property type="match status" value="1"/>
</dbReference>
<dbReference type="InterPro" id="IPR049449">
    <property type="entry name" value="TesB_ACOT8-like_N"/>
</dbReference>
<comment type="similarity">
    <text evidence="1">Belongs to the C/M/P thioester hydrolase family.</text>
</comment>
<comment type="catalytic activity">
    <reaction evidence="6">
        <text>a fatty acyl-CoA + H2O = a fatty acid + CoA + H(+)</text>
        <dbReference type="Rhea" id="RHEA:16781"/>
        <dbReference type="ChEBI" id="CHEBI:15377"/>
        <dbReference type="ChEBI" id="CHEBI:15378"/>
        <dbReference type="ChEBI" id="CHEBI:28868"/>
        <dbReference type="ChEBI" id="CHEBI:57287"/>
        <dbReference type="ChEBI" id="CHEBI:77636"/>
        <dbReference type="EC" id="3.1.2.20"/>
    </reaction>
    <physiologicalReaction direction="left-to-right" evidence="6">
        <dbReference type="Rhea" id="RHEA:16782"/>
    </physiologicalReaction>
</comment>
<dbReference type="InterPro" id="IPR029069">
    <property type="entry name" value="HotDog_dom_sf"/>
</dbReference>
<dbReference type="FunFam" id="2.40.160.210:FF:000001">
    <property type="entry name" value="Acyl-CoA thioesterase II"/>
    <property type="match status" value="1"/>
</dbReference>
<sequence>MSESLTLLLAANRLERLDDNLFRGFDTWKATERLFGGEVMSQSISAAQYTVAPGYHLHSFHSYFMRAGEAGRAVIYDVENIRDGRSFLSRRVTARQHGHAIYSCQCSFQPEEEGLSHQHQTTFPPGPEGLKSDRELFESIPNLPIKLANWPLEYRQTNPIWSQENPVSEPRNAIWIRADGEVPDELAVHQQLLAFASDTHLLATSLRPHGVSFISPNLRSATIDHSMWFHRPFRMDEWILYEVYSPWAGNGRGLNFGRIYDREGNLIASTAQEGMVRVKPE</sequence>
<reference evidence="12" key="1">
    <citation type="journal article" date="2019" name="Int. J. Syst. Evol. Microbiol.">
        <title>The Global Catalogue of Microorganisms (GCM) 10K type strain sequencing project: providing services to taxonomists for standard genome sequencing and annotation.</title>
        <authorList>
            <consortium name="The Broad Institute Genomics Platform"/>
            <consortium name="The Broad Institute Genome Sequencing Center for Infectious Disease"/>
            <person name="Wu L."/>
            <person name="Ma J."/>
        </authorList>
    </citation>
    <scope>NUCLEOTIDE SEQUENCE [LARGE SCALE GENOMIC DNA]</scope>
    <source>
        <strain evidence="12">JCM 19134</strain>
    </source>
</reference>
<dbReference type="Pfam" id="PF02551">
    <property type="entry name" value="Acyl_CoA_thio"/>
    <property type="match status" value="1"/>
</dbReference>
<dbReference type="SUPFAM" id="SSF54637">
    <property type="entry name" value="Thioesterase/thiol ester dehydrase-isomerase"/>
    <property type="match status" value="2"/>
</dbReference>
<dbReference type="Proteomes" id="UP001409585">
    <property type="component" value="Unassembled WGS sequence"/>
</dbReference>
<evidence type="ECO:0000256" key="4">
    <source>
        <dbReference type="ARBA" id="ARBA00023098"/>
    </source>
</evidence>
<protein>
    <recommendedName>
        <fullName evidence="7">Acyl-CoA thioesterase 2</fullName>
        <ecNumber evidence="5">3.1.2.20</ecNumber>
    </recommendedName>
    <alternativeName>
        <fullName evidence="8">Thioesterase II</fullName>
    </alternativeName>
</protein>
<evidence type="ECO:0000259" key="9">
    <source>
        <dbReference type="Pfam" id="PF02551"/>
    </source>
</evidence>
<dbReference type="GO" id="GO:0006637">
    <property type="term" value="P:acyl-CoA metabolic process"/>
    <property type="evidence" value="ECO:0007669"/>
    <property type="project" value="InterPro"/>
</dbReference>
<evidence type="ECO:0000256" key="7">
    <source>
        <dbReference type="ARBA" id="ARBA00071120"/>
    </source>
</evidence>
<dbReference type="GO" id="GO:0047617">
    <property type="term" value="F:fatty acyl-CoA hydrolase activity"/>
    <property type="evidence" value="ECO:0007669"/>
    <property type="project" value="UniProtKB-EC"/>
</dbReference>
<proteinExistence type="inferred from homology"/>
<keyword evidence="12" id="KW-1185">Reference proteome</keyword>
<evidence type="ECO:0000313" key="11">
    <source>
        <dbReference type="EMBL" id="GAA4938134.1"/>
    </source>
</evidence>
<evidence type="ECO:0000256" key="5">
    <source>
        <dbReference type="ARBA" id="ARBA00038894"/>
    </source>
</evidence>
<feature type="domain" description="Acyl-CoA thioesterase 2 C-terminal" evidence="9">
    <location>
        <begin position="169"/>
        <end position="275"/>
    </location>
</feature>
<evidence type="ECO:0000256" key="3">
    <source>
        <dbReference type="ARBA" id="ARBA00022801"/>
    </source>
</evidence>
<evidence type="ECO:0000256" key="6">
    <source>
        <dbReference type="ARBA" id="ARBA00050943"/>
    </source>
</evidence>
<dbReference type="GO" id="GO:0009062">
    <property type="term" value="P:fatty acid catabolic process"/>
    <property type="evidence" value="ECO:0007669"/>
    <property type="project" value="TreeGrafter"/>
</dbReference>
<evidence type="ECO:0000313" key="12">
    <source>
        <dbReference type="Proteomes" id="UP001409585"/>
    </source>
</evidence>
<dbReference type="RefSeq" id="WP_345419504.1">
    <property type="nucleotide sequence ID" value="NZ_AP031496.1"/>
</dbReference>
<comment type="caution">
    <text evidence="11">The sequence shown here is derived from an EMBL/GenBank/DDBJ whole genome shotgun (WGS) entry which is preliminary data.</text>
</comment>
<dbReference type="PANTHER" id="PTHR11066:SF34">
    <property type="entry name" value="ACYL-COENZYME A THIOESTERASE 8"/>
    <property type="match status" value="1"/>
</dbReference>
<evidence type="ECO:0000256" key="8">
    <source>
        <dbReference type="ARBA" id="ARBA00079653"/>
    </source>
</evidence>
<dbReference type="EMBL" id="BAABLX010000009">
    <property type="protein sequence ID" value="GAA4938134.1"/>
    <property type="molecule type" value="Genomic_DNA"/>
</dbReference>
<dbReference type="AlphaFoldDB" id="A0AAV3U1R0"/>
<dbReference type="InterPro" id="IPR042171">
    <property type="entry name" value="Acyl-CoA_hotdog"/>
</dbReference>
<name>A0AAV3U1R0_9ALTE</name>
<keyword evidence="4" id="KW-0443">Lipid metabolism</keyword>